<dbReference type="Proteomes" id="UP000681967">
    <property type="component" value="Unassembled WGS sequence"/>
</dbReference>
<name>A0A8S2ZS92_9BILA</name>
<gene>
    <name evidence="1" type="ORF">BYL167_LOCUS41312</name>
</gene>
<sequence length="80" mass="8898">FVNRRIKDRRALLQAVQTEAAAKSYGSVQATDETTVAADEASRIIPDDSESQPDVTFALALRHAFLPRTDTPWAERNLIN</sequence>
<feature type="non-terminal residue" evidence="1">
    <location>
        <position position="1"/>
    </location>
</feature>
<reference evidence="1" key="1">
    <citation type="submission" date="2021-02" db="EMBL/GenBank/DDBJ databases">
        <authorList>
            <person name="Nowell W R."/>
        </authorList>
    </citation>
    <scope>NUCLEOTIDE SEQUENCE</scope>
</reference>
<comment type="caution">
    <text evidence="1">The sequence shown here is derived from an EMBL/GenBank/DDBJ whole genome shotgun (WGS) entry which is preliminary data.</text>
</comment>
<proteinExistence type="predicted"/>
<evidence type="ECO:0000313" key="1">
    <source>
        <dbReference type="EMBL" id="CAF4629690.1"/>
    </source>
</evidence>
<protein>
    <submittedName>
        <fullName evidence="1">Uncharacterized protein</fullName>
    </submittedName>
</protein>
<organism evidence="1 2">
    <name type="scientific">Rotaria magnacalcarata</name>
    <dbReference type="NCBI Taxonomy" id="392030"/>
    <lineage>
        <taxon>Eukaryota</taxon>
        <taxon>Metazoa</taxon>
        <taxon>Spiralia</taxon>
        <taxon>Gnathifera</taxon>
        <taxon>Rotifera</taxon>
        <taxon>Eurotatoria</taxon>
        <taxon>Bdelloidea</taxon>
        <taxon>Philodinida</taxon>
        <taxon>Philodinidae</taxon>
        <taxon>Rotaria</taxon>
    </lineage>
</organism>
<accession>A0A8S2ZS92</accession>
<dbReference type="AlphaFoldDB" id="A0A8S2ZS92"/>
<evidence type="ECO:0000313" key="2">
    <source>
        <dbReference type="Proteomes" id="UP000681967"/>
    </source>
</evidence>
<feature type="non-terminal residue" evidence="1">
    <location>
        <position position="80"/>
    </location>
</feature>
<dbReference type="EMBL" id="CAJOBH010104519">
    <property type="protein sequence ID" value="CAF4629690.1"/>
    <property type="molecule type" value="Genomic_DNA"/>
</dbReference>